<comment type="caution">
    <text evidence="1">The sequence shown here is derived from an EMBL/GenBank/DDBJ whole genome shotgun (WGS) entry which is preliminary data.</text>
</comment>
<protein>
    <submittedName>
        <fullName evidence="1">Uncharacterized protein</fullName>
    </submittedName>
</protein>
<name>A0A317GFX4_LIMRT</name>
<gene>
    <name evidence="1" type="ORF">DKZ23_07680</name>
</gene>
<sequence>MTRECYYKRNWTPGPPPKRILDHTHQPYSYLSAMWKDAYSSTKMENGNCYLVGNKGKKYKISSYWYDVLFNMNRQDYNMYHRWFRNEIHFSDEDYVWMTFKLPNNSLESMAEKQRLIKPFLSDLTSKQLATYHDLCIGLKQVEIATNRNVSKNAVTKVKKALIKKLQKELLQNGILGGI</sequence>
<dbReference type="AlphaFoldDB" id="A0A317GFX4"/>
<reference evidence="1 2" key="1">
    <citation type="journal article" date="2018" name="Front. Microbiol.">
        <title>Comparative Genomics of the Herbivore Gut Symbiont Lactobacillus reuteri Reveals Genetic Diversity and Lifestyle Adaptation.</title>
        <authorList>
            <person name="Zhao J."/>
        </authorList>
    </citation>
    <scope>NUCLEOTIDE SEQUENCE [LARGE SCALE GENOMIC DNA]</scope>
    <source>
        <strain evidence="1 2">LR12</strain>
    </source>
</reference>
<evidence type="ECO:0000313" key="2">
    <source>
        <dbReference type="Proteomes" id="UP000245866"/>
    </source>
</evidence>
<organism evidence="1 2">
    <name type="scientific">Limosilactobacillus reuteri</name>
    <name type="common">Lactobacillus reuteri</name>
    <dbReference type="NCBI Taxonomy" id="1598"/>
    <lineage>
        <taxon>Bacteria</taxon>
        <taxon>Bacillati</taxon>
        <taxon>Bacillota</taxon>
        <taxon>Bacilli</taxon>
        <taxon>Lactobacillales</taxon>
        <taxon>Lactobacillaceae</taxon>
        <taxon>Limosilactobacillus</taxon>
    </lineage>
</organism>
<accession>A0A317GFX4</accession>
<dbReference type="Proteomes" id="UP000245866">
    <property type="component" value="Unassembled WGS sequence"/>
</dbReference>
<dbReference type="EMBL" id="QGHS01000096">
    <property type="protein sequence ID" value="PWT45986.1"/>
    <property type="molecule type" value="Genomic_DNA"/>
</dbReference>
<proteinExistence type="predicted"/>
<evidence type="ECO:0000313" key="1">
    <source>
        <dbReference type="EMBL" id="PWT45986.1"/>
    </source>
</evidence>
<dbReference type="RefSeq" id="WP_134907745.1">
    <property type="nucleotide sequence ID" value="NZ_JAJAOX010000388.1"/>
</dbReference>